<evidence type="ECO:0000259" key="12">
    <source>
        <dbReference type="PROSITE" id="PS51292"/>
    </source>
</evidence>
<evidence type="ECO:0000313" key="13">
    <source>
        <dbReference type="EMBL" id="KAK0480460.1"/>
    </source>
</evidence>
<keyword evidence="14" id="KW-1185">Reference proteome</keyword>
<dbReference type="InterPro" id="IPR011016">
    <property type="entry name" value="Znf_RING-CH"/>
</dbReference>
<feature type="domain" description="RING-type" evidence="11">
    <location>
        <begin position="16"/>
        <end position="76"/>
    </location>
</feature>
<dbReference type="InterPro" id="IPR001841">
    <property type="entry name" value="Znf_RING"/>
</dbReference>
<evidence type="ECO:0000259" key="11">
    <source>
        <dbReference type="PROSITE" id="PS50089"/>
    </source>
</evidence>
<keyword evidence="6 10" id="KW-1133">Transmembrane helix</keyword>
<feature type="region of interest" description="Disordered" evidence="9">
    <location>
        <begin position="266"/>
        <end position="306"/>
    </location>
</feature>
<evidence type="ECO:0000256" key="7">
    <source>
        <dbReference type="ARBA" id="ARBA00023136"/>
    </source>
</evidence>
<dbReference type="AlphaFoldDB" id="A0AA39PA64"/>
<evidence type="ECO:0000256" key="10">
    <source>
        <dbReference type="SAM" id="Phobius"/>
    </source>
</evidence>
<protein>
    <recommendedName>
        <fullName evidence="15">RING-CH-type domain-containing protein</fullName>
    </recommendedName>
</protein>
<dbReference type="GO" id="GO:0008270">
    <property type="term" value="F:zinc ion binding"/>
    <property type="evidence" value="ECO:0007669"/>
    <property type="project" value="UniProtKB-KW"/>
</dbReference>
<sequence>MSDYVPSIQDLRVKLCYICREEELFDTEPEIPPRIWIHPCKCALVAHEACLLKWIQTAQATSAEAGERAMTCPQCRTPYEIESRNPRLLRILSWCSRQLPTLGRVCLWTGFAGFLVSMQAGIYVLLTGYGAHAIQQFFGQEMYDFVLTDDPANWPIMAYIQLPLIPISLVVSRYAHVSPIMPTIIACFSLMPRGIFALTRHSNYANNIRIESSLWPLSPYAFACVLLPITNAVYRACFERLSHKILGTTDPTEYEDNLRFVFNADDEQRDREGEQPQPLAGAPVEGQAPDPNPPPPAVVPAPPAANGDAVGQQLADITIEIKSPSRIGRRIGGALLLPTIANRMGSFLLMLSKHSLYMRRFLGVRPPWQSQVPFPVAWLKTNAQGKPVVPWGLVLRAFWGGVSPWAELDPVWWRNSVGFGIFIVAKDCMKLLYRWLVKREKETRKVKDRPFSEVDISNLDLIKAGDGQA</sequence>
<gene>
    <name evidence="13" type="ORF">EDD18DRAFT_1085929</name>
</gene>
<keyword evidence="5" id="KW-0862">Zinc</keyword>
<dbReference type="GO" id="GO:0016020">
    <property type="term" value="C:membrane"/>
    <property type="evidence" value="ECO:0007669"/>
    <property type="project" value="UniProtKB-SubCell"/>
</dbReference>
<accession>A0AA39PA64</accession>
<dbReference type="SMART" id="SM00744">
    <property type="entry name" value="RINGv"/>
    <property type="match status" value="1"/>
</dbReference>
<evidence type="ECO:0000313" key="14">
    <source>
        <dbReference type="Proteomes" id="UP001175228"/>
    </source>
</evidence>
<dbReference type="Gene3D" id="3.30.40.10">
    <property type="entry name" value="Zinc/RING finger domain, C3HC4 (zinc finger)"/>
    <property type="match status" value="1"/>
</dbReference>
<feature type="domain" description="RING-CH-type" evidence="12">
    <location>
        <begin position="8"/>
        <end position="82"/>
    </location>
</feature>
<keyword evidence="7 10" id="KW-0472">Membrane</keyword>
<dbReference type="PANTHER" id="PTHR46283">
    <property type="entry name" value="E3 UBIQUITIN-PROTEIN LIGASE MARCH5"/>
    <property type="match status" value="1"/>
</dbReference>
<dbReference type="EMBL" id="JAUEPU010000080">
    <property type="protein sequence ID" value="KAK0480460.1"/>
    <property type="molecule type" value="Genomic_DNA"/>
</dbReference>
<dbReference type="InterPro" id="IPR013083">
    <property type="entry name" value="Znf_RING/FYVE/PHD"/>
</dbReference>
<evidence type="ECO:0000256" key="9">
    <source>
        <dbReference type="SAM" id="MobiDB-lite"/>
    </source>
</evidence>
<keyword evidence="2 10" id="KW-0812">Transmembrane</keyword>
<name>A0AA39PA64_9AGAR</name>
<evidence type="ECO:0000256" key="6">
    <source>
        <dbReference type="ARBA" id="ARBA00022989"/>
    </source>
</evidence>
<dbReference type="SUPFAM" id="SSF57850">
    <property type="entry name" value="RING/U-box"/>
    <property type="match status" value="1"/>
</dbReference>
<evidence type="ECO:0000256" key="1">
    <source>
        <dbReference type="ARBA" id="ARBA00004141"/>
    </source>
</evidence>
<evidence type="ECO:0000256" key="5">
    <source>
        <dbReference type="ARBA" id="ARBA00022833"/>
    </source>
</evidence>
<proteinExistence type="predicted"/>
<comment type="caution">
    <text evidence="13">The sequence shown here is derived from an EMBL/GenBank/DDBJ whole genome shotgun (WGS) entry which is preliminary data.</text>
</comment>
<dbReference type="PROSITE" id="PS50089">
    <property type="entry name" value="ZF_RING_2"/>
    <property type="match status" value="1"/>
</dbReference>
<dbReference type="PROSITE" id="PS51292">
    <property type="entry name" value="ZF_RING_CH"/>
    <property type="match status" value="1"/>
</dbReference>
<keyword evidence="4 8" id="KW-0863">Zinc-finger</keyword>
<evidence type="ECO:0000256" key="2">
    <source>
        <dbReference type="ARBA" id="ARBA00022692"/>
    </source>
</evidence>
<reference evidence="13" key="1">
    <citation type="submission" date="2023-06" db="EMBL/GenBank/DDBJ databases">
        <authorList>
            <consortium name="Lawrence Berkeley National Laboratory"/>
            <person name="Ahrendt S."/>
            <person name="Sahu N."/>
            <person name="Indic B."/>
            <person name="Wong-Bajracharya J."/>
            <person name="Merenyi Z."/>
            <person name="Ke H.-M."/>
            <person name="Monk M."/>
            <person name="Kocsube S."/>
            <person name="Drula E."/>
            <person name="Lipzen A."/>
            <person name="Balint B."/>
            <person name="Henrissat B."/>
            <person name="Andreopoulos B."/>
            <person name="Martin F.M."/>
            <person name="Harder C.B."/>
            <person name="Rigling D."/>
            <person name="Ford K.L."/>
            <person name="Foster G.D."/>
            <person name="Pangilinan J."/>
            <person name="Papanicolaou A."/>
            <person name="Barry K."/>
            <person name="LaButti K."/>
            <person name="Viragh M."/>
            <person name="Koriabine M."/>
            <person name="Yan M."/>
            <person name="Riley R."/>
            <person name="Champramary S."/>
            <person name="Plett K.L."/>
            <person name="Tsai I.J."/>
            <person name="Slot J."/>
            <person name="Sipos G."/>
            <person name="Plett J."/>
            <person name="Nagy L.G."/>
            <person name="Grigoriev I.V."/>
        </authorList>
    </citation>
    <scope>NUCLEOTIDE SEQUENCE</scope>
    <source>
        <strain evidence="13">HWK02</strain>
    </source>
</reference>
<organism evidence="13 14">
    <name type="scientific">Armillaria luteobubalina</name>
    <dbReference type="NCBI Taxonomy" id="153913"/>
    <lineage>
        <taxon>Eukaryota</taxon>
        <taxon>Fungi</taxon>
        <taxon>Dikarya</taxon>
        <taxon>Basidiomycota</taxon>
        <taxon>Agaricomycotina</taxon>
        <taxon>Agaricomycetes</taxon>
        <taxon>Agaricomycetidae</taxon>
        <taxon>Agaricales</taxon>
        <taxon>Marasmiineae</taxon>
        <taxon>Physalacriaceae</taxon>
        <taxon>Armillaria</taxon>
    </lineage>
</organism>
<feature type="transmembrane region" description="Helical" evidence="10">
    <location>
        <begin position="105"/>
        <end position="132"/>
    </location>
</feature>
<evidence type="ECO:0000256" key="4">
    <source>
        <dbReference type="ARBA" id="ARBA00022771"/>
    </source>
</evidence>
<comment type="subcellular location">
    <subcellularLocation>
        <location evidence="1">Membrane</location>
        <topology evidence="1">Multi-pass membrane protein</topology>
    </subcellularLocation>
</comment>
<evidence type="ECO:0008006" key="15">
    <source>
        <dbReference type="Google" id="ProtNLM"/>
    </source>
</evidence>
<feature type="compositionally biased region" description="Pro residues" evidence="9">
    <location>
        <begin position="290"/>
        <end position="303"/>
    </location>
</feature>
<evidence type="ECO:0000256" key="8">
    <source>
        <dbReference type="PROSITE-ProRule" id="PRU00175"/>
    </source>
</evidence>
<keyword evidence="3" id="KW-0479">Metal-binding</keyword>
<evidence type="ECO:0000256" key="3">
    <source>
        <dbReference type="ARBA" id="ARBA00022723"/>
    </source>
</evidence>
<dbReference type="Proteomes" id="UP001175228">
    <property type="component" value="Unassembled WGS sequence"/>
</dbReference>